<dbReference type="Proteomes" id="UP001576776">
    <property type="component" value="Unassembled WGS sequence"/>
</dbReference>
<protein>
    <recommendedName>
        <fullName evidence="5">Ribosome maturation factor RimM</fullName>
    </recommendedName>
</protein>
<evidence type="ECO:0000256" key="5">
    <source>
        <dbReference type="HAMAP-Rule" id="MF_00014"/>
    </source>
</evidence>
<dbReference type="PANTHER" id="PTHR33692:SF1">
    <property type="entry name" value="RIBOSOME MATURATION FACTOR RIMM"/>
    <property type="match status" value="1"/>
</dbReference>
<dbReference type="EMBL" id="JBHFNS010000040">
    <property type="protein sequence ID" value="MFB2935356.1"/>
    <property type="molecule type" value="Genomic_DNA"/>
</dbReference>
<evidence type="ECO:0000313" key="8">
    <source>
        <dbReference type="EMBL" id="MFB2935356.1"/>
    </source>
</evidence>
<evidence type="ECO:0000313" key="9">
    <source>
        <dbReference type="Proteomes" id="UP001576776"/>
    </source>
</evidence>
<dbReference type="SUPFAM" id="SSF50447">
    <property type="entry name" value="Translation proteins"/>
    <property type="match status" value="1"/>
</dbReference>
<keyword evidence="2 5" id="KW-0690">Ribosome biogenesis</keyword>
<sequence length="188" mass="21216">MSTEDWLEIGTIVSAQGLKGEVRVYPESDFPERFEKPGERWLLHPQETEPRSIELLSGRLIPNKNLYVVKLAGVNDRNQAEELRGCKLMVSASDRPKLEADEYHILDLVGLEVFHQLNGEKIGVVKDLIPAGNDLLLVSPHDSSVVNEKDRKKTEILIPFVKDIVPIVDLENKRIEINPPPGLLEINQ</sequence>
<keyword evidence="4 5" id="KW-0143">Chaperone</keyword>
<comment type="similarity">
    <text evidence="5">Belongs to the RimM family.</text>
</comment>
<dbReference type="InterPro" id="IPR036976">
    <property type="entry name" value="RimM_N_sf"/>
</dbReference>
<dbReference type="NCBIfam" id="TIGR02273">
    <property type="entry name" value="16S_RimM"/>
    <property type="match status" value="1"/>
</dbReference>
<dbReference type="Gene3D" id="2.40.30.60">
    <property type="entry name" value="RimM"/>
    <property type="match status" value="1"/>
</dbReference>
<dbReference type="PANTHER" id="PTHR33692">
    <property type="entry name" value="RIBOSOME MATURATION FACTOR RIMM"/>
    <property type="match status" value="1"/>
</dbReference>
<evidence type="ECO:0000256" key="3">
    <source>
        <dbReference type="ARBA" id="ARBA00022552"/>
    </source>
</evidence>
<dbReference type="InterPro" id="IPR011961">
    <property type="entry name" value="RimM"/>
</dbReference>
<evidence type="ECO:0000256" key="2">
    <source>
        <dbReference type="ARBA" id="ARBA00022517"/>
    </source>
</evidence>
<comment type="domain">
    <text evidence="5">The PRC barrel domain binds ribosomal protein uS19.</text>
</comment>
<dbReference type="InterPro" id="IPR009000">
    <property type="entry name" value="Transl_B-barrel_sf"/>
</dbReference>
<dbReference type="RefSeq" id="WP_413256873.1">
    <property type="nucleotide sequence ID" value="NZ_JBHFNS010000040.1"/>
</dbReference>
<evidence type="ECO:0000259" key="7">
    <source>
        <dbReference type="Pfam" id="PF24986"/>
    </source>
</evidence>
<dbReference type="InterPro" id="IPR056792">
    <property type="entry name" value="PRC_RimM"/>
</dbReference>
<dbReference type="Pfam" id="PF01782">
    <property type="entry name" value="RimM"/>
    <property type="match status" value="1"/>
</dbReference>
<dbReference type="Gene3D" id="2.30.30.240">
    <property type="entry name" value="PRC-barrel domain"/>
    <property type="match status" value="1"/>
</dbReference>
<comment type="caution">
    <text evidence="8">The sequence shown here is derived from an EMBL/GenBank/DDBJ whole genome shotgun (WGS) entry which is preliminary data.</text>
</comment>
<dbReference type="Pfam" id="PF24986">
    <property type="entry name" value="PRC_RimM"/>
    <property type="match status" value="1"/>
</dbReference>
<gene>
    <name evidence="5 8" type="primary">rimM</name>
    <name evidence="8" type="ORF">ACE1B6_08755</name>
</gene>
<evidence type="ECO:0000259" key="6">
    <source>
        <dbReference type="Pfam" id="PF01782"/>
    </source>
</evidence>
<proteinExistence type="inferred from homology"/>
<organism evidence="8 9">
    <name type="scientific">Floridaenema fluviatile BLCC-F154</name>
    <dbReference type="NCBI Taxonomy" id="3153640"/>
    <lineage>
        <taxon>Bacteria</taxon>
        <taxon>Bacillati</taxon>
        <taxon>Cyanobacteriota</taxon>
        <taxon>Cyanophyceae</taxon>
        <taxon>Oscillatoriophycideae</taxon>
        <taxon>Aerosakkonematales</taxon>
        <taxon>Aerosakkonemataceae</taxon>
        <taxon>Floridanema</taxon>
        <taxon>Floridanema fluviatile</taxon>
    </lineage>
</organism>
<keyword evidence="3 5" id="KW-0698">rRNA processing</keyword>
<comment type="function">
    <text evidence="5">An accessory protein needed during the final step in the assembly of 30S ribosomal subunit, possibly for assembly of the head region. Essential for efficient processing of 16S rRNA. May be needed both before and after RbfA during the maturation of 16S rRNA. It has affinity for free ribosomal 30S subunits but not for 70S ribosomes.</text>
</comment>
<feature type="domain" description="RimM N-terminal" evidence="6">
    <location>
        <begin position="9"/>
        <end position="93"/>
    </location>
</feature>
<keyword evidence="9" id="KW-1185">Reference proteome</keyword>
<reference evidence="8 9" key="1">
    <citation type="submission" date="2024-09" db="EMBL/GenBank/DDBJ databases">
        <title>Floridaenema gen nov. (Aerosakkonemataceae, Aerosakkonematales ord. nov., Cyanobacteria) from benthic tropical and subtropical fresh waters, with the description of four new species.</title>
        <authorList>
            <person name="Moretto J.A."/>
            <person name="Berthold D.E."/>
            <person name="Lefler F.W."/>
            <person name="Huang I.-S."/>
            <person name="Laughinghouse H. IV."/>
        </authorList>
    </citation>
    <scope>NUCLEOTIDE SEQUENCE [LARGE SCALE GENOMIC DNA]</scope>
    <source>
        <strain evidence="8 9">BLCC-F154</strain>
    </source>
</reference>
<evidence type="ECO:0000256" key="1">
    <source>
        <dbReference type="ARBA" id="ARBA00022490"/>
    </source>
</evidence>
<feature type="domain" description="Ribosome maturation factor RimM PRC barrel" evidence="7">
    <location>
        <begin position="107"/>
        <end position="183"/>
    </location>
</feature>
<comment type="subcellular location">
    <subcellularLocation>
        <location evidence="5">Cytoplasm</location>
    </subcellularLocation>
</comment>
<keyword evidence="1 5" id="KW-0963">Cytoplasm</keyword>
<dbReference type="InterPro" id="IPR011033">
    <property type="entry name" value="PRC_barrel-like_sf"/>
</dbReference>
<dbReference type="SUPFAM" id="SSF50346">
    <property type="entry name" value="PRC-barrel domain"/>
    <property type="match status" value="1"/>
</dbReference>
<accession>A0ABV4YA10</accession>
<dbReference type="InterPro" id="IPR002676">
    <property type="entry name" value="RimM_N"/>
</dbReference>
<evidence type="ECO:0000256" key="4">
    <source>
        <dbReference type="ARBA" id="ARBA00023186"/>
    </source>
</evidence>
<name>A0ABV4YA10_9CYAN</name>
<dbReference type="HAMAP" id="MF_00014">
    <property type="entry name" value="Ribosome_mat_RimM"/>
    <property type="match status" value="1"/>
</dbReference>
<comment type="subunit">
    <text evidence="5">Binds ribosomal protein uS19.</text>
</comment>